<dbReference type="GO" id="GO:0016020">
    <property type="term" value="C:membrane"/>
    <property type="evidence" value="ECO:0007669"/>
    <property type="project" value="InterPro"/>
</dbReference>
<keyword evidence="1" id="KW-0472">Membrane</keyword>
<gene>
    <name evidence="3" type="ORF">S01H4_62135</name>
</gene>
<keyword evidence="1" id="KW-0812">Transmembrane</keyword>
<dbReference type="Pfam" id="PF05425">
    <property type="entry name" value="CopD"/>
    <property type="match status" value="1"/>
</dbReference>
<evidence type="ECO:0000259" key="2">
    <source>
        <dbReference type="Pfam" id="PF05425"/>
    </source>
</evidence>
<feature type="domain" description="Copper resistance protein D" evidence="2">
    <location>
        <begin position="2"/>
        <end position="100"/>
    </location>
</feature>
<keyword evidence="1" id="KW-1133">Transmembrane helix</keyword>
<name>X1D6N8_9ZZZZ</name>
<evidence type="ECO:0000313" key="3">
    <source>
        <dbReference type="EMBL" id="GAH16401.1"/>
    </source>
</evidence>
<accession>X1D6N8</accession>
<feature type="transmembrane region" description="Helical" evidence="1">
    <location>
        <begin position="82"/>
        <end position="101"/>
    </location>
</feature>
<dbReference type="AlphaFoldDB" id="X1D6N8"/>
<comment type="caution">
    <text evidence="3">The sequence shown here is derived from an EMBL/GenBank/DDBJ whole genome shotgun (WGS) entry which is preliminary data.</text>
</comment>
<protein>
    <recommendedName>
        <fullName evidence="2">Copper resistance protein D domain-containing protein</fullName>
    </recommendedName>
</protein>
<feature type="transmembrane region" description="Helical" evidence="1">
    <location>
        <begin position="30"/>
        <end position="54"/>
    </location>
</feature>
<sequence length="104" mass="11519">LAVLLATGLFQLSANPNYEGFLSISNRWAVSILIKHILFLGMIGISAYMTWGLLPQIRRIALMRSKGIETEETDNLEKREVILIRINLILGVLVLGLTALARAS</sequence>
<dbReference type="EMBL" id="BART01037007">
    <property type="protein sequence ID" value="GAH16401.1"/>
    <property type="molecule type" value="Genomic_DNA"/>
</dbReference>
<reference evidence="3" key="1">
    <citation type="journal article" date="2014" name="Front. Microbiol.">
        <title>High frequency of phylogenetically diverse reductive dehalogenase-homologous genes in deep subseafloor sedimentary metagenomes.</title>
        <authorList>
            <person name="Kawai M."/>
            <person name="Futagami T."/>
            <person name="Toyoda A."/>
            <person name="Takaki Y."/>
            <person name="Nishi S."/>
            <person name="Hori S."/>
            <person name="Arai W."/>
            <person name="Tsubouchi T."/>
            <person name="Morono Y."/>
            <person name="Uchiyama I."/>
            <person name="Ito T."/>
            <person name="Fujiyama A."/>
            <person name="Inagaki F."/>
            <person name="Takami H."/>
        </authorList>
    </citation>
    <scope>NUCLEOTIDE SEQUENCE</scope>
    <source>
        <strain evidence="3">Expedition CK06-06</strain>
    </source>
</reference>
<organism evidence="3">
    <name type="scientific">marine sediment metagenome</name>
    <dbReference type="NCBI Taxonomy" id="412755"/>
    <lineage>
        <taxon>unclassified sequences</taxon>
        <taxon>metagenomes</taxon>
        <taxon>ecological metagenomes</taxon>
    </lineage>
</organism>
<evidence type="ECO:0000256" key="1">
    <source>
        <dbReference type="SAM" id="Phobius"/>
    </source>
</evidence>
<feature type="non-terminal residue" evidence="3">
    <location>
        <position position="1"/>
    </location>
</feature>
<dbReference type="InterPro" id="IPR008457">
    <property type="entry name" value="Cu-R_CopD_dom"/>
</dbReference>
<proteinExistence type="predicted"/>